<dbReference type="PANTHER" id="PTHR46118:SF4">
    <property type="entry name" value="PROTEIN ABHD11"/>
    <property type="match status" value="1"/>
</dbReference>
<name>A0A9X4RW09_9FLAO</name>
<protein>
    <submittedName>
        <fullName evidence="3">Alpha/beta fold hydrolase</fullName>
    </submittedName>
</protein>
<evidence type="ECO:0000313" key="4">
    <source>
        <dbReference type="Proteomes" id="UP001152599"/>
    </source>
</evidence>
<dbReference type="InterPro" id="IPR029058">
    <property type="entry name" value="AB_hydrolase_fold"/>
</dbReference>
<dbReference type="SUPFAM" id="SSF53474">
    <property type="entry name" value="alpha/beta-Hydrolases"/>
    <property type="match status" value="1"/>
</dbReference>
<dbReference type="Proteomes" id="UP001152599">
    <property type="component" value="Unassembled WGS sequence"/>
</dbReference>
<proteinExistence type="predicted"/>
<keyword evidence="1 3" id="KW-0378">Hydrolase</keyword>
<dbReference type="EMBL" id="JANCMU010000001">
    <property type="protein sequence ID" value="MDG4945342.1"/>
    <property type="molecule type" value="Genomic_DNA"/>
</dbReference>
<comment type="caution">
    <text evidence="3">The sequence shown here is derived from an EMBL/GenBank/DDBJ whole genome shotgun (WGS) entry which is preliminary data.</text>
</comment>
<feature type="domain" description="AB hydrolase-1" evidence="2">
    <location>
        <begin position="14"/>
        <end position="243"/>
    </location>
</feature>
<evidence type="ECO:0000259" key="2">
    <source>
        <dbReference type="Pfam" id="PF00561"/>
    </source>
</evidence>
<sequence length="256" mass="29578">MEILHNKIIGDKPNHLIIVHGLFGQLDNWNTLGKKYAEHYTTHLVDLRNHGRSFHDADTSHKSMALDLIDYMEHYNIEKACFMGHSMGGKVVMSLALDFPDKVDKLIVADMAPKTYEPHHNEILKGLKNVDFDQVKVRSDVDEFLKPYIKSYSIRQFLMKSVYRKKDETYGFRFNLNALYDTYGSIIANNLPDKQFLNPTLFLGGANSDYILPEDKDLILGYFPNAEIDYVSNATHWLHAENPAEFLKKSMDFLEK</sequence>
<accession>A0A9X4RW09</accession>
<keyword evidence="4" id="KW-1185">Reference proteome</keyword>
<gene>
    <name evidence="3" type="ORF">NMK71_02860</name>
</gene>
<dbReference type="PANTHER" id="PTHR46118">
    <property type="entry name" value="PROTEIN ABHD11"/>
    <property type="match status" value="1"/>
</dbReference>
<dbReference type="AlphaFoldDB" id="A0A9X4RW09"/>
<dbReference type="RefSeq" id="WP_304419991.1">
    <property type="nucleotide sequence ID" value="NZ_JANCMU010000001.1"/>
</dbReference>
<dbReference type="Pfam" id="PF00561">
    <property type="entry name" value="Abhydrolase_1"/>
    <property type="match status" value="1"/>
</dbReference>
<dbReference type="InterPro" id="IPR000073">
    <property type="entry name" value="AB_hydrolase_1"/>
</dbReference>
<reference evidence="3" key="1">
    <citation type="submission" date="2022-07" db="EMBL/GenBank/DDBJ databases">
        <title>Description and genome-wide analysis of Profundicola chukchiensis gen. nov., sp. nov., marine bacteria isolated from bottom sediments of the Chukchi Sea.</title>
        <authorList>
            <person name="Romanenko L."/>
            <person name="Otstavnykh N."/>
            <person name="Kurilenko V."/>
            <person name="Eremeev V."/>
            <person name="Velansky P."/>
            <person name="Mikhailov V."/>
            <person name="Isaeva M."/>
        </authorList>
    </citation>
    <scope>NUCLEOTIDE SEQUENCE</scope>
    <source>
        <strain evidence="3">KMM 9713</strain>
    </source>
</reference>
<evidence type="ECO:0000313" key="3">
    <source>
        <dbReference type="EMBL" id="MDG4945342.1"/>
    </source>
</evidence>
<organism evidence="3 4">
    <name type="scientific">Profundicola chukchiensis</name>
    <dbReference type="NCBI Taxonomy" id="2961959"/>
    <lineage>
        <taxon>Bacteria</taxon>
        <taxon>Pseudomonadati</taxon>
        <taxon>Bacteroidota</taxon>
        <taxon>Flavobacteriia</taxon>
        <taxon>Flavobacteriales</taxon>
        <taxon>Weeksellaceae</taxon>
        <taxon>Profundicola</taxon>
    </lineage>
</organism>
<dbReference type="GO" id="GO:0016787">
    <property type="term" value="F:hydrolase activity"/>
    <property type="evidence" value="ECO:0007669"/>
    <property type="project" value="UniProtKB-KW"/>
</dbReference>
<dbReference type="Gene3D" id="3.40.50.1820">
    <property type="entry name" value="alpha/beta hydrolase"/>
    <property type="match status" value="1"/>
</dbReference>
<evidence type="ECO:0000256" key="1">
    <source>
        <dbReference type="ARBA" id="ARBA00022801"/>
    </source>
</evidence>